<feature type="compositionally biased region" description="Acidic residues" evidence="5">
    <location>
        <begin position="33"/>
        <end position="49"/>
    </location>
</feature>
<organism evidence="6 7">
    <name type="scientific">Autumnicola tepida</name>
    <dbReference type="NCBI Taxonomy" id="3075595"/>
    <lineage>
        <taxon>Bacteria</taxon>
        <taxon>Pseudomonadati</taxon>
        <taxon>Bacteroidota</taxon>
        <taxon>Flavobacteriia</taxon>
        <taxon>Flavobacteriales</taxon>
        <taxon>Flavobacteriaceae</taxon>
        <taxon>Autumnicola</taxon>
    </lineage>
</organism>
<feature type="compositionally biased region" description="Low complexity" evidence="5">
    <location>
        <begin position="52"/>
        <end position="67"/>
    </location>
</feature>
<reference evidence="6 7" key="1">
    <citation type="submission" date="2023-09" db="EMBL/GenBank/DDBJ databases">
        <authorList>
            <person name="Rey-Velasco X."/>
        </authorList>
    </citation>
    <scope>NUCLEOTIDE SEQUENCE [LARGE SCALE GENOMIC DNA]</scope>
    <source>
        <strain evidence="6 7">F363</strain>
    </source>
</reference>
<accession>A0ABU3CFH8</accession>
<dbReference type="Proteomes" id="UP001262889">
    <property type="component" value="Unassembled WGS sequence"/>
</dbReference>
<keyword evidence="3" id="KW-0732">Signal</keyword>
<evidence type="ECO:0000256" key="4">
    <source>
        <dbReference type="ARBA" id="ARBA00022837"/>
    </source>
</evidence>
<feature type="non-terminal residue" evidence="6">
    <location>
        <position position="81"/>
    </location>
</feature>
<protein>
    <recommendedName>
        <fullName evidence="8">Thrombospondin</fullName>
    </recommendedName>
</protein>
<evidence type="ECO:0000256" key="3">
    <source>
        <dbReference type="ARBA" id="ARBA00022729"/>
    </source>
</evidence>
<gene>
    <name evidence="6" type="ORF">RM553_19650</name>
</gene>
<sequence>LNPCDPDATAGPCDQDDDGLTNDEEAGLGTDPNDPDTDDDGINDGDEVDNGSNPLDPCDPNPDNENCPSEDNDTDDDGIDN</sequence>
<dbReference type="InterPro" id="IPR059100">
    <property type="entry name" value="TSP3_bac"/>
</dbReference>
<keyword evidence="7" id="KW-1185">Reference proteome</keyword>
<evidence type="ECO:0000256" key="2">
    <source>
        <dbReference type="ARBA" id="ARBA00022525"/>
    </source>
</evidence>
<evidence type="ECO:0008006" key="8">
    <source>
        <dbReference type="Google" id="ProtNLM"/>
    </source>
</evidence>
<evidence type="ECO:0000313" key="7">
    <source>
        <dbReference type="Proteomes" id="UP001262889"/>
    </source>
</evidence>
<evidence type="ECO:0000256" key="5">
    <source>
        <dbReference type="SAM" id="MobiDB-lite"/>
    </source>
</evidence>
<name>A0ABU3CFH8_9FLAO</name>
<comment type="caution">
    <text evidence="6">The sequence shown here is derived from an EMBL/GenBank/DDBJ whole genome shotgun (WGS) entry which is preliminary data.</text>
</comment>
<feature type="compositionally biased region" description="Acidic residues" evidence="5">
    <location>
        <begin position="14"/>
        <end position="26"/>
    </location>
</feature>
<evidence type="ECO:0000256" key="1">
    <source>
        <dbReference type="ARBA" id="ARBA00004613"/>
    </source>
</evidence>
<feature type="non-terminal residue" evidence="6">
    <location>
        <position position="1"/>
    </location>
</feature>
<feature type="region of interest" description="Disordered" evidence="5">
    <location>
        <begin position="1"/>
        <end position="81"/>
    </location>
</feature>
<dbReference type="Pfam" id="PF18884">
    <property type="entry name" value="TSP3_bac"/>
    <property type="match status" value="2"/>
</dbReference>
<comment type="subcellular location">
    <subcellularLocation>
        <location evidence="1">Secreted</location>
    </subcellularLocation>
</comment>
<feature type="compositionally biased region" description="Acidic residues" evidence="5">
    <location>
        <begin position="68"/>
        <end position="81"/>
    </location>
</feature>
<dbReference type="EMBL" id="JAVRHQ010000131">
    <property type="protein sequence ID" value="MDT0645056.1"/>
    <property type="molecule type" value="Genomic_DNA"/>
</dbReference>
<keyword evidence="4" id="KW-0106">Calcium</keyword>
<evidence type="ECO:0000313" key="6">
    <source>
        <dbReference type="EMBL" id="MDT0645056.1"/>
    </source>
</evidence>
<keyword evidence="2" id="KW-0964">Secreted</keyword>
<proteinExistence type="predicted"/>